<dbReference type="OrthoDB" id="538223at2759"/>
<dbReference type="PANTHER" id="PTHR10039">
    <property type="entry name" value="AMELOGENIN"/>
    <property type="match status" value="1"/>
</dbReference>
<comment type="caution">
    <text evidence="6">The sequence shown here is derived from an EMBL/GenBank/DDBJ whole genome shotgun (WGS) entry which is preliminary data.</text>
</comment>
<evidence type="ECO:0000313" key="6">
    <source>
        <dbReference type="EMBL" id="KAF2266729.1"/>
    </source>
</evidence>
<evidence type="ECO:0000259" key="5">
    <source>
        <dbReference type="PROSITE" id="PS50837"/>
    </source>
</evidence>
<dbReference type="InterPro" id="IPR007111">
    <property type="entry name" value="NACHT_NTPase"/>
</dbReference>
<keyword evidence="1 3" id="KW-0853">WD repeat</keyword>
<proteinExistence type="predicted"/>
<dbReference type="PANTHER" id="PTHR10039:SF14">
    <property type="entry name" value="NACHT DOMAIN-CONTAINING PROTEIN"/>
    <property type="match status" value="1"/>
</dbReference>
<evidence type="ECO:0000256" key="3">
    <source>
        <dbReference type="PROSITE-ProRule" id="PRU00221"/>
    </source>
</evidence>
<name>A0A9P4N7L0_9PLEO</name>
<protein>
    <recommendedName>
        <fullName evidence="5">NACHT domain-containing protein</fullName>
    </recommendedName>
</protein>
<dbReference type="EMBL" id="ML986596">
    <property type="protein sequence ID" value="KAF2266729.1"/>
    <property type="molecule type" value="Genomic_DNA"/>
</dbReference>
<reference evidence="7" key="1">
    <citation type="journal article" date="2020" name="Stud. Mycol.">
        <title>101 Dothideomycetes genomes: A test case for predicting lifestyles and emergence of pathogens.</title>
        <authorList>
            <person name="Haridas S."/>
            <person name="Albert R."/>
            <person name="Binder M."/>
            <person name="Bloem J."/>
            <person name="LaButti K."/>
            <person name="Salamov A."/>
            <person name="Andreopoulos B."/>
            <person name="Baker S."/>
            <person name="Barry K."/>
            <person name="Bills G."/>
            <person name="Bluhm B."/>
            <person name="Cannon C."/>
            <person name="Castanera R."/>
            <person name="Culley D."/>
            <person name="Daum C."/>
            <person name="Ezra D."/>
            <person name="Gonzalez J."/>
            <person name="Henrissat B."/>
            <person name="Kuo A."/>
            <person name="Liang C."/>
            <person name="Lipzen A."/>
            <person name="Lutzoni F."/>
            <person name="Magnuson J."/>
            <person name="Mondo S."/>
            <person name="Nolan M."/>
            <person name="Ohm R."/>
            <person name="Pangilinan J."/>
            <person name="Park H.-J."/>
            <person name="Ramirez L."/>
            <person name="Alfaro M."/>
            <person name="Sun H."/>
            <person name="Tritt A."/>
            <person name="Yoshinaga Y."/>
            <person name="Zwiers L.-H."/>
            <person name="Turgeon B."/>
            <person name="Goodwin S."/>
            <person name="Spatafora J."/>
            <person name="Crous P."/>
            <person name="Grigoriev I."/>
        </authorList>
    </citation>
    <scope>NUCLEOTIDE SEQUENCE [LARGE SCALE GENOMIC DNA]</scope>
    <source>
        <strain evidence="7">CBS 304.66</strain>
    </source>
</reference>
<dbReference type="SUPFAM" id="SSF50978">
    <property type="entry name" value="WD40 repeat-like"/>
    <property type="match status" value="1"/>
</dbReference>
<dbReference type="PROSITE" id="PS50294">
    <property type="entry name" value="WD_REPEATS_REGION"/>
    <property type="match status" value="1"/>
</dbReference>
<sequence>MTDRTIRAILSQERAGRADGVPASQTTTYTGNQANGDSTNIYGDIYGDVHFPDSPGEPARNQCLRDLRVTNPREDRARIEKDKGGLLKDCYAWILDDPSFMRWETQGDSRLLWIKGDPGKGKTMMTMGVIDEMGQRYEAIPSPKLITRMMAKLKLSSKRSSECSSKLGLVAYFFCQSTRPELNNAVSVLRGLIFLLIEQRKDLMRHVQNRYEAAGRQLFEGPNAIYALREILSDILNDASLPMTYLLVDALDECVSNLSDLLHIITDDSLAKHSRVKWLVTSRNLPDIERYLHPDSVGVKVSLELSASHVAKAVAAFVDFKVQSLANAGVYNDSETQARVRQLLRDKAEGTFLWVSLVCKEMECVPLYRATEVLKELPPGLNPLYHRMMEQILAYETQMAQFCKDILRSVALAYRPLQLEEVATTAGLPMDQFKDVQEVIDLVSRCGSFLTIREGTVSFVHLSAKDYFTSGKGPQVFGGALAKEQEWMAHRLLDTMHGILKRDMCRLWKPGTRIQNATARIKGSFLPQVAYACEYWVDHVKVYAQDCDNILLDGGKIHSFLQEHLLHWLEAMSILRKIPEVVAAIKKLQSTLSGPTSMTLSKMVHDALRFVMWSGSEIQEAPLQVYYSALVLAPKNSIVRRQFTQEMPEWIDVKSGVNEDWDSLLQTLKGHTRWVTSVAFSPQGDRLASASADHTVRLWDANTGQPLQTLKGHMDWVTSVASSAFSVVSATSQWVAYKQEDMLRLPSNYEVRCSAVYKETIALGLESGHLFLLKFLKPPPHPPPLLEV</sequence>
<evidence type="ECO:0000256" key="4">
    <source>
        <dbReference type="SAM" id="MobiDB-lite"/>
    </source>
</evidence>
<dbReference type="InterPro" id="IPR001680">
    <property type="entry name" value="WD40_rpt"/>
</dbReference>
<feature type="repeat" description="WD" evidence="3">
    <location>
        <begin position="668"/>
        <end position="709"/>
    </location>
</feature>
<feature type="domain" description="NACHT" evidence="5">
    <location>
        <begin position="110"/>
        <end position="283"/>
    </location>
</feature>
<feature type="compositionally biased region" description="Polar residues" evidence="4">
    <location>
        <begin position="23"/>
        <end position="35"/>
    </location>
</feature>
<dbReference type="PROSITE" id="PS50082">
    <property type="entry name" value="WD_REPEATS_2"/>
    <property type="match status" value="1"/>
</dbReference>
<dbReference type="SMART" id="SM00320">
    <property type="entry name" value="WD40"/>
    <property type="match status" value="2"/>
</dbReference>
<evidence type="ECO:0000313" key="7">
    <source>
        <dbReference type="Proteomes" id="UP000800093"/>
    </source>
</evidence>
<keyword evidence="2" id="KW-0677">Repeat</keyword>
<gene>
    <name evidence="6" type="ORF">CC78DRAFT_124362</name>
</gene>
<dbReference type="Proteomes" id="UP000800093">
    <property type="component" value="Unassembled WGS sequence"/>
</dbReference>
<dbReference type="InterPro" id="IPR015943">
    <property type="entry name" value="WD40/YVTN_repeat-like_dom_sf"/>
</dbReference>
<evidence type="ECO:0000256" key="2">
    <source>
        <dbReference type="ARBA" id="ARBA00022737"/>
    </source>
</evidence>
<dbReference type="InterPro" id="IPR019775">
    <property type="entry name" value="WD40_repeat_CS"/>
</dbReference>
<feature type="region of interest" description="Disordered" evidence="4">
    <location>
        <begin position="15"/>
        <end position="35"/>
    </location>
</feature>
<dbReference type="InterPro" id="IPR056884">
    <property type="entry name" value="NPHP3-like_N"/>
</dbReference>
<dbReference type="Pfam" id="PF00400">
    <property type="entry name" value="WD40"/>
    <property type="match status" value="2"/>
</dbReference>
<accession>A0A9P4N7L0</accession>
<dbReference type="InterPro" id="IPR027417">
    <property type="entry name" value="P-loop_NTPase"/>
</dbReference>
<dbReference type="PROSITE" id="PS00678">
    <property type="entry name" value="WD_REPEATS_1"/>
    <property type="match status" value="1"/>
</dbReference>
<organism evidence="6 7">
    <name type="scientific">Lojkania enalia</name>
    <dbReference type="NCBI Taxonomy" id="147567"/>
    <lineage>
        <taxon>Eukaryota</taxon>
        <taxon>Fungi</taxon>
        <taxon>Dikarya</taxon>
        <taxon>Ascomycota</taxon>
        <taxon>Pezizomycotina</taxon>
        <taxon>Dothideomycetes</taxon>
        <taxon>Pleosporomycetidae</taxon>
        <taxon>Pleosporales</taxon>
        <taxon>Pleosporales incertae sedis</taxon>
        <taxon>Lojkania</taxon>
    </lineage>
</organism>
<dbReference type="Pfam" id="PF24883">
    <property type="entry name" value="NPHP3_N"/>
    <property type="match status" value="1"/>
</dbReference>
<dbReference type="AlphaFoldDB" id="A0A9P4N7L0"/>
<dbReference type="Gene3D" id="3.40.50.300">
    <property type="entry name" value="P-loop containing nucleotide triphosphate hydrolases"/>
    <property type="match status" value="1"/>
</dbReference>
<evidence type="ECO:0000256" key="1">
    <source>
        <dbReference type="ARBA" id="ARBA00022574"/>
    </source>
</evidence>
<dbReference type="PROSITE" id="PS50837">
    <property type="entry name" value="NACHT"/>
    <property type="match status" value="1"/>
</dbReference>
<dbReference type="Gene3D" id="2.130.10.10">
    <property type="entry name" value="YVTN repeat-like/Quinoprotein amine dehydrogenase"/>
    <property type="match status" value="1"/>
</dbReference>
<keyword evidence="7" id="KW-1185">Reference proteome</keyword>
<dbReference type="InterPro" id="IPR036322">
    <property type="entry name" value="WD40_repeat_dom_sf"/>
</dbReference>